<name>A0A940PV40_9MICO</name>
<evidence type="ECO:0000313" key="2">
    <source>
        <dbReference type="Proteomes" id="UP000675163"/>
    </source>
</evidence>
<sequence>MDQIYEISGIEVTSEVAPLGITIPDNISPSGYFIVGDGVITDAWLTTDFGEARGEQAAASFKLTQPTVLRPIIDDDSTVTAVGTLTYGGVERPDTEVQISVVSLDDAGAELNVIVNSPAGLLEIGGDSASVTARLVFEAMTLDTPVRQDG</sequence>
<protein>
    <submittedName>
        <fullName evidence="1">Uncharacterized protein</fullName>
    </submittedName>
</protein>
<dbReference type="EMBL" id="JAFIDA010000001">
    <property type="protein sequence ID" value="MBP1327388.1"/>
    <property type="molecule type" value="Genomic_DNA"/>
</dbReference>
<accession>A0A940PV40</accession>
<reference evidence="1" key="1">
    <citation type="submission" date="2021-02" db="EMBL/GenBank/DDBJ databases">
        <title>Sequencing the genomes of 1000 actinobacteria strains.</title>
        <authorList>
            <person name="Klenk H.-P."/>
        </authorList>
    </citation>
    <scope>NUCLEOTIDE SEQUENCE</scope>
    <source>
        <strain evidence="1">DSM 22850</strain>
    </source>
</reference>
<keyword evidence="2" id="KW-1185">Reference proteome</keyword>
<proteinExistence type="predicted"/>
<dbReference type="AlphaFoldDB" id="A0A940PV40"/>
<gene>
    <name evidence="1" type="ORF">JOF28_002620</name>
</gene>
<comment type="caution">
    <text evidence="1">The sequence shown here is derived from an EMBL/GenBank/DDBJ whole genome shotgun (WGS) entry which is preliminary data.</text>
</comment>
<evidence type="ECO:0000313" key="1">
    <source>
        <dbReference type="EMBL" id="MBP1327388.1"/>
    </source>
</evidence>
<dbReference type="RefSeq" id="WP_209706159.1">
    <property type="nucleotide sequence ID" value="NZ_JAFIDA010000001.1"/>
</dbReference>
<dbReference type="Proteomes" id="UP000675163">
    <property type="component" value="Unassembled WGS sequence"/>
</dbReference>
<organism evidence="1 2">
    <name type="scientific">Leucobacter exalbidus</name>
    <dbReference type="NCBI Taxonomy" id="662960"/>
    <lineage>
        <taxon>Bacteria</taxon>
        <taxon>Bacillati</taxon>
        <taxon>Actinomycetota</taxon>
        <taxon>Actinomycetes</taxon>
        <taxon>Micrococcales</taxon>
        <taxon>Microbacteriaceae</taxon>
        <taxon>Leucobacter</taxon>
    </lineage>
</organism>